<keyword evidence="2" id="KW-1185">Reference proteome</keyword>
<evidence type="ECO:0000313" key="1">
    <source>
        <dbReference type="EMBL" id="SBT03415.1"/>
    </source>
</evidence>
<protein>
    <submittedName>
        <fullName evidence="1">Uncharacterized protein</fullName>
    </submittedName>
</protein>
<gene>
    <name evidence="1" type="ORF">ACCAA_1010020</name>
</gene>
<dbReference type="Proteomes" id="UP000199169">
    <property type="component" value="Unassembled WGS sequence"/>
</dbReference>
<organism evidence="1 2">
    <name type="scientific">Candidatus Accumulibacter aalborgensis</name>
    <dbReference type="NCBI Taxonomy" id="1860102"/>
    <lineage>
        <taxon>Bacteria</taxon>
        <taxon>Pseudomonadati</taxon>
        <taxon>Pseudomonadota</taxon>
        <taxon>Betaproteobacteria</taxon>
        <taxon>Candidatus Accumulibacter</taxon>
    </lineage>
</organism>
<name>A0A1A8XDZ9_9PROT</name>
<accession>A0A1A8XDZ9</accession>
<dbReference type="EMBL" id="FLQX01000004">
    <property type="protein sequence ID" value="SBT03415.1"/>
    <property type="molecule type" value="Genomic_DNA"/>
</dbReference>
<sequence>MNLVGVEVFAVYLLRAVNQIHQGKLVKRFDFGNGPPGGAGRCGGLWRERDGLRDGVHELNLWVVVIQGTTAGILDEHFKDVNLNSKRWAGPQIVRTTVGAGLSAVRRRQRVARPVPGLWGRSATTPGSPLSPLRVADTQWRSLRPMSGQASPL</sequence>
<proteinExistence type="predicted"/>
<evidence type="ECO:0000313" key="2">
    <source>
        <dbReference type="Proteomes" id="UP000199169"/>
    </source>
</evidence>
<dbReference type="AlphaFoldDB" id="A0A1A8XDZ9"/>
<reference evidence="1 2" key="1">
    <citation type="submission" date="2016-06" db="EMBL/GenBank/DDBJ databases">
        <authorList>
            <person name="Kjaerup R.B."/>
            <person name="Dalgaard T.S."/>
            <person name="Juul-Madsen H.R."/>
        </authorList>
    </citation>
    <scope>NUCLEOTIDE SEQUENCE [LARGE SCALE GENOMIC DNA]</scope>
    <source>
        <strain evidence="1">3</strain>
    </source>
</reference>
<dbReference type="STRING" id="1860102.ACCAA_1010020"/>